<accession>A0AAE0DJ08</accession>
<evidence type="ECO:0000259" key="2">
    <source>
        <dbReference type="Pfam" id="PF13472"/>
    </source>
</evidence>
<name>A0AAE0DJ08_9LECA</name>
<feature type="domain" description="SGNH hydrolase-type esterase" evidence="2">
    <location>
        <begin position="83"/>
        <end position="366"/>
    </location>
</feature>
<sequence>MQSLLALFVSSIFFSLVNAQATPIVSPAISNTTLATIIGSAPPSTARPSLIASNIPLSNLSSSVATPSGVAAPNGRPIITYMALGDSFSAGNGAGKLVSPDQPACDRTDGSYVYHLLNDPEVFCRNDPFYPPSFYGEFEFNACSGAVTTGIQSLQMQTAVAPYNHFIAGADLYTMTAGGNDMGFDKIVKACVYSIVIPFAGTCTKLLNAIDDYLAPGSTFQNNLASLYDNLQTQAGPGATVVILPYITFYNDQVSRGPGCWVSQSTRQRMNQQVTNVNAALRAAADARAFQFLDETDLQNAFNGHRFCGSGTKWIQDNIFESLNPTAQAQLNANGTLSPADQNAIANGTSNFWNTGIFHPTAEGHTAYYQLTKALLNPAANVVSDTKATS</sequence>
<gene>
    <name evidence="3" type="ORF">OEA41_003455</name>
</gene>
<evidence type="ECO:0000313" key="3">
    <source>
        <dbReference type="EMBL" id="KAK3171371.1"/>
    </source>
</evidence>
<evidence type="ECO:0000256" key="1">
    <source>
        <dbReference type="SAM" id="SignalP"/>
    </source>
</evidence>
<dbReference type="InterPro" id="IPR013830">
    <property type="entry name" value="SGNH_hydro"/>
</dbReference>
<dbReference type="PANTHER" id="PTHR37981:SF1">
    <property type="entry name" value="SGNH HYDROLASE-TYPE ESTERASE DOMAIN-CONTAINING PROTEIN"/>
    <property type="match status" value="1"/>
</dbReference>
<dbReference type="Proteomes" id="UP001276659">
    <property type="component" value="Unassembled WGS sequence"/>
</dbReference>
<dbReference type="SUPFAM" id="SSF52266">
    <property type="entry name" value="SGNH hydrolase"/>
    <property type="match status" value="1"/>
</dbReference>
<dbReference type="InterPro" id="IPR036514">
    <property type="entry name" value="SGNH_hydro_sf"/>
</dbReference>
<feature type="signal peptide" evidence="1">
    <location>
        <begin position="1"/>
        <end position="19"/>
    </location>
</feature>
<protein>
    <recommendedName>
        <fullName evidence="2">SGNH hydrolase-type esterase domain-containing protein</fullName>
    </recommendedName>
</protein>
<keyword evidence="4" id="KW-1185">Reference proteome</keyword>
<evidence type="ECO:0000313" key="4">
    <source>
        <dbReference type="Proteomes" id="UP001276659"/>
    </source>
</evidence>
<dbReference type="EMBL" id="JASNWA010000008">
    <property type="protein sequence ID" value="KAK3171371.1"/>
    <property type="molecule type" value="Genomic_DNA"/>
</dbReference>
<dbReference type="Gene3D" id="3.40.50.1110">
    <property type="entry name" value="SGNH hydrolase"/>
    <property type="match status" value="1"/>
</dbReference>
<dbReference type="Pfam" id="PF13472">
    <property type="entry name" value="Lipase_GDSL_2"/>
    <property type="match status" value="1"/>
</dbReference>
<feature type="chain" id="PRO_5042138629" description="SGNH hydrolase-type esterase domain-containing protein" evidence="1">
    <location>
        <begin position="20"/>
        <end position="390"/>
    </location>
</feature>
<dbReference type="GO" id="GO:0016788">
    <property type="term" value="F:hydrolase activity, acting on ester bonds"/>
    <property type="evidence" value="ECO:0007669"/>
    <property type="project" value="InterPro"/>
</dbReference>
<comment type="caution">
    <text evidence="3">The sequence shown here is derived from an EMBL/GenBank/DDBJ whole genome shotgun (WGS) entry which is preliminary data.</text>
</comment>
<dbReference type="GO" id="GO:0006629">
    <property type="term" value="P:lipid metabolic process"/>
    <property type="evidence" value="ECO:0007669"/>
    <property type="project" value="TreeGrafter"/>
</dbReference>
<dbReference type="InterPro" id="IPR037460">
    <property type="entry name" value="SEST-like"/>
</dbReference>
<dbReference type="PANTHER" id="PTHR37981">
    <property type="entry name" value="LIPASE 2"/>
    <property type="match status" value="1"/>
</dbReference>
<proteinExistence type="predicted"/>
<dbReference type="AlphaFoldDB" id="A0AAE0DJ08"/>
<reference evidence="3" key="1">
    <citation type="submission" date="2022-11" db="EMBL/GenBank/DDBJ databases">
        <title>Chromosomal genome sequence assembly and mating type (MAT) locus characterization of the leprose asexual lichenized fungus Lepraria neglecta (Nyl.) Erichsen.</title>
        <authorList>
            <person name="Allen J.L."/>
            <person name="Pfeffer B."/>
        </authorList>
    </citation>
    <scope>NUCLEOTIDE SEQUENCE</scope>
    <source>
        <strain evidence="3">Allen 5258</strain>
    </source>
</reference>
<organism evidence="3 4">
    <name type="scientific">Lepraria neglecta</name>
    <dbReference type="NCBI Taxonomy" id="209136"/>
    <lineage>
        <taxon>Eukaryota</taxon>
        <taxon>Fungi</taxon>
        <taxon>Dikarya</taxon>
        <taxon>Ascomycota</taxon>
        <taxon>Pezizomycotina</taxon>
        <taxon>Lecanoromycetes</taxon>
        <taxon>OSLEUM clade</taxon>
        <taxon>Lecanoromycetidae</taxon>
        <taxon>Lecanorales</taxon>
        <taxon>Lecanorineae</taxon>
        <taxon>Stereocaulaceae</taxon>
        <taxon>Lepraria</taxon>
    </lineage>
</organism>
<keyword evidence="1" id="KW-0732">Signal</keyword>